<protein>
    <submittedName>
        <fullName evidence="2">MerR family transcriptional regulator</fullName>
    </submittedName>
</protein>
<dbReference type="InterPro" id="IPR000551">
    <property type="entry name" value="MerR-type_HTH_dom"/>
</dbReference>
<evidence type="ECO:0000313" key="3">
    <source>
        <dbReference type="Proteomes" id="UP001056610"/>
    </source>
</evidence>
<feature type="domain" description="HTH merR-type" evidence="1">
    <location>
        <begin position="7"/>
        <end position="38"/>
    </location>
</feature>
<dbReference type="EMBL" id="CP097320">
    <property type="protein sequence ID" value="UQX10736.1"/>
    <property type="molecule type" value="Genomic_DNA"/>
</dbReference>
<evidence type="ECO:0000259" key="1">
    <source>
        <dbReference type="PROSITE" id="PS50937"/>
    </source>
</evidence>
<dbReference type="RefSeq" id="WP_249762972.1">
    <property type="nucleotide sequence ID" value="NZ_CP097320.1"/>
</dbReference>
<name>A0ABY4QJH4_9MYCO</name>
<gene>
    <name evidence="2" type="ORF">M5I08_22595</name>
</gene>
<dbReference type="Proteomes" id="UP001056610">
    <property type="component" value="Chromosome"/>
</dbReference>
<keyword evidence="3" id="KW-1185">Reference proteome</keyword>
<accession>A0ABY4QJH4</accession>
<organism evidence="2 3">
    <name type="scientific">Candidatus Mycobacterium methanotrophicum</name>
    <dbReference type="NCBI Taxonomy" id="2943498"/>
    <lineage>
        <taxon>Bacteria</taxon>
        <taxon>Bacillati</taxon>
        <taxon>Actinomycetota</taxon>
        <taxon>Actinomycetes</taxon>
        <taxon>Mycobacteriales</taxon>
        <taxon>Mycobacteriaceae</taxon>
        <taxon>Mycobacterium</taxon>
    </lineage>
</organism>
<proteinExistence type="predicted"/>
<evidence type="ECO:0000313" key="2">
    <source>
        <dbReference type="EMBL" id="UQX10736.1"/>
    </source>
</evidence>
<reference evidence="2" key="1">
    <citation type="submission" date="2022-05" db="EMBL/GenBank/DDBJ databases">
        <title>A methanotrophic Mycobacterium dominates a cave microbial ecosystem.</title>
        <authorList>
            <person name="Van Spanning R.J.M."/>
            <person name="Guan Q."/>
            <person name="Melkonian C."/>
            <person name="Gallant J."/>
            <person name="Polerecky L."/>
            <person name="Flot J.-F."/>
            <person name="Brandt B.W."/>
            <person name="Braster M."/>
            <person name="Iturbe Espinoza P."/>
            <person name="Aerts J."/>
            <person name="Meima-Franke M."/>
            <person name="Piersma S.R."/>
            <person name="Bunduc C."/>
            <person name="Ummels R."/>
            <person name="Pain A."/>
            <person name="Fleming E.J."/>
            <person name="van der Wel N."/>
            <person name="Gherman V.D."/>
            <person name="Sarbu S.M."/>
            <person name="Bodelier P.L.E."/>
            <person name="Bitter W."/>
        </authorList>
    </citation>
    <scope>NUCLEOTIDE SEQUENCE</scope>
    <source>
        <strain evidence="2">Sulfur Cave</strain>
    </source>
</reference>
<sequence length="174" mass="19041">MPSEATYNDSHLRRLALVRALIEVAGLPLEAVRRVLAVVDDESVPLHQALGTAQWLLSPTPDEEPSAESAERVEALLARHEWALAPDSPHRRALAGALDWLDNLAFPASDTLLDQYAETLARLAPSEVESVTAQAERATAIEHLVIGTLLYEPLLATMRRMAHEAESARRSGLK</sequence>
<dbReference type="Pfam" id="PF13411">
    <property type="entry name" value="MerR_1"/>
    <property type="match status" value="1"/>
</dbReference>
<dbReference type="PROSITE" id="PS50937">
    <property type="entry name" value="HTH_MERR_2"/>
    <property type="match status" value="1"/>
</dbReference>